<evidence type="ECO:0000256" key="1">
    <source>
        <dbReference type="SAM" id="MobiDB-lite"/>
    </source>
</evidence>
<evidence type="ECO:0000313" key="3">
    <source>
        <dbReference type="EMBL" id="GLF96311.1"/>
    </source>
</evidence>
<feature type="compositionally biased region" description="Pro residues" evidence="1">
    <location>
        <begin position="462"/>
        <end position="472"/>
    </location>
</feature>
<evidence type="ECO:0000313" key="4">
    <source>
        <dbReference type="Proteomes" id="UP001291653"/>
    </source>
</evidence>
<gene>
    <name evidence="3" type="ORF">SYYSPA8_18460</name>
</gene>
<comment type="caution">
    <text evidence="3">The sequence shown here is derived from an EMBL/GenBank/DDBJ whole genome shotgun (WGS) entry which is preliminary data.</text>
</comment>
<dbReference type="PANTHER" id="PTHR43422">
    <property type="entry name" value="THIAMINE THIAZOLE SYNTHASE"/>
    <property type="match status" value="1"/>
</dbReference>
<dbReference type="Proteomes" id="UP001291653">
    <property type="component" value="Unassembled WGS sequence"/>
</dbReference>
<accession>A0ABQ5P128</accession>
<dbReference type="Pfam" id="PF01494">
    <property type="entry name" value="FAD_binding_3"/>
    <property type="match status" value="1"/>
</dbReference>
<name>A0ABQ5P128_9ACTN</name>
<dbReference type="SUPFAM" id="SSF51905">
    <property type="entry name" value="FAD/NAD(P)-binding domain"/>
    <property type="match status" value="1"/>
</dbReference>
<protein>
    <submittedName>
        <fullName evidence="3">FAD-dependent oxidoreductase</fullName>
    </submittedName>
</protein>
<dbReference type="InterPro" id="IPR002938">
    <property type="entry name" value="FAD-bd"/>
</dbReference>
<feature type="domain" description="FAD-binding" evidence="2">
    <location>
        <begin position="150"/>
        <end position="365"/>
    </location>
</feature>
<proteinExistence type="predicted"/>
<dbReference type="PANTHER" id="PTHR43422:SF3">
    <property type="entry name" value="THIAMINE THIAZOLE SYNTHASE"/>
    <property type="match status" value="1"/>
</dbReference>
<organism evidence="3 4">
    <name type="scientific">Streptomyces yaizuensis</name>
    <dbReference type="NCBI Taxonomy" id="2989713"/>
    <lineage>
        <taxon>Bacteria</taxon>
        <taxon>Bacillati</taxon>
        <taxon>Actinomycetota</taxon>
        <taxon>Actinomycetes</taxon>
        <taxon>Kitasatosporales</taxon>
        <taxon>Streptomycetaceae</taxon>
        <taxon>Streptomyces</taxon>
    </lineage>
</organism>
<sequence>MTETDTFPASATAVRAAGAVRAVVVGGGLAGMLAVAALREAAGEILVVEPDELPAGAAPRRGLPQADHVHLLWSGGVDAAESLLPGVTDAWLAAGARRIPVPTDVLALSSQGWMRRWERDSHYLIACSRDLLDAVVRRRVLGPGGGHGGGVTVVGGARVVGLLGDARRVTGVVVRHNDGSEEKVEADFVVDASGRSSRTPRHLAELGAGPVPERVVDAGLVYASRRFRAPAGAGRFPVVSVSADARCGRPGQSANLLPIENGQWLVTASGTRGGEPGRTAEEFEPFLRSLRHPIIADLTADLEPLSGVTVNRSTRNLRHYYEKARIWPERFVVLGDAVAVYNPLYGHGMAVAAQGAAALRGRLAAGGITAPRLARRVQRDVARHVTPAWSMATGQDVFYPGATGGPPGSVDRLAARYTDRMLRTAAGSYLVMRKFTDVTALHAPLHRLMGPTAVLGTALGPRRPPLSGPPLTPGERALLRDTPGVRR</sequence>
<keyword evidence="4" id="KW-1185">Reference proteome</keyword>
<evidence type="ECO:0000259" key="2">
    <source>
        <dbReference type="Pfam" id="PF01494"/>
    </source>
</evidence>
<dbReference type="Gene3D" id="3.50.50.60">
    <property type="entry name" value="FAD/NAD(P)-binding domain"/>
    <property type="match status" value="1"/>
</dbReference>
<dbReference type="EMBL" id="BSBI01000007">
    <property type="protein sequence ID" value="GLF96311.1"/>
    <property type="molecule type" value="Genomic_DNA"/>
</dbReference>
<dbReference type="InterPro" id="IPR036188">
    <property type="entry name" value="FAD/NAD-bd_sf"/>
</dbReference>
<dbReference type="PRINTS" id="PR00420">
    <property type="entry name" value="RNGMNOXGNASE"/>
</dbReference>
<reference evidence="3 4" key="1">
    <citation type="submission" date="2022-10" db="EMBL/GenBank/DDBJ databases">
        <title>Draft genome sequence of Streptomyces sp. YSPA8.</title>
        <authorList>
            <person name="Moriuchi R."/>
            <person name="Dohra H."/>
            <person name="Yamamura H."/>
            <person name="Kodani S."/>
        </authorList>
    </citation>
    <scope>NUCLEOTIDE SEQUENCE [LARGE SCALE GENOMIC DNA]</scope>
    <source>
        <strain evidence="3 4">YSPA8</strain>
    </source>
</reference>
<dbReference type="RefSeq" id="WP_323448341.1">
    <property type="nucleotide sequence ID" value="NZ_BSBI01000007.1"/>
</dbReference>
<feature type="region of interest" description="Disordered" evidence="1">
    <location>
        <begin position="459"/>
        <end position="487"/>
    </location>
</feature>